<evidence type="ECO:0000259" key="5">
    <source>
        <dbReference type="Pfam" id="PF03936"/>
    </source>
</evidence>
<dbReference type="SUPFAM" id="SSF48576">
    <property type="entry name" value="Terpenoid synthases"/>
    <property type="match status" value="1"/>
</dbReference>
<dbReference type="InterPro" id="IPR001906">
    <property type="entry name" value="Terpene_synth_N"/>
</dbReference>
<dbReference type="Proteomes" id="UP001633002">
    <property type="component" value="Unassembled WGS sequence"/>
</dbReference>
<dbReference type="Gene3D" id="1.50.10.130">
    <property type="entry name" value="Terpene synthase, N-terminal domain"/>
    <property type="match status" value="1"/>
</dbReference>
<feature type="domain" description="Terpene synthase metal-binding" evidence="5">
    <location>
        <begin position="622"/>
        <end position="846"/>
    </location>
</feature>
<keyword evidence="7" id="KW-1185">Reference proteome</keyword>
<name>A0ABD3GH08_9MARC</name>
<sequence>MFLSPASLFFSSKFSSQFQPRLELRTMAVSSGARRGLLAEGSFLSPTLCSKAVSTRVTAQQLCSGQRRSYANLRNITCVSSPADQVVRGPKFSPLANPAATSRSLIIFSPDPGLTYGSSALVDRTKRIPSLAQEVLHEDDVVHGQTEESGLGKIKEYVQQIKMMFHSQGDGAISVSPYDTAWVALVPALDGSERPQFPKCLEWIEINQFPGGSWGDEHFFLVYDRIVNTLACVIALKTWGANPDAVEKGVKFIQDNLHRMEYEENAHMPIGFEIVFPKMLKHAQTLGLDLPYEAPVIKSTEAARNKKLGKIPMEIVHKHPTTLLHSLEGVHELLDWDKLLKLQSLDGSFLNSPASTACALMYTKDERCLAYIEKVLDKFGNAVPNVYPVDLFERMWMVDRLERLGIARYFEKEIRTCLDYVYEHWTDNGLAWSTTANVKDVDDTAMGFRLLRQHGYDVRADVFRQFRGENGEFFCFPGQSGQAVTGMFNLYRASQTRFPGETILEEAFHFTRTFLEEKLARGECHDKWIITKDLEGEVAFALNLPWCCSLPLIENQVYSGQYAADDVWIGKCLYRMYNVNNDTFLALAKRDFDLRQLIHQKELQQILRWYRHRFFNFYDSRRTYEWYFSAVSHLPMTDFTARQVWARNCVLTSVIRDFFQDNSCLEEIRAFVEATKSWDFSPLDMARTSTQALFEILYTLVNAQIREGFLEQDRDVGPYFRAIWLRWVESVAKEVEWQVAGEGGLPSLEEYSKNCQGSVSSEPVIRVTAFFLGEPVPADVVSDDSKHRYLMELTNTVGRLCDDIRQFKSAACELKLNAVSILMLENPGQTSEAAVSQLQTMINHAMLELSKEVHRPCNTATCLRQLYFNAARVMMLRSRLSTRL</sequence>
<organism evidence="6 7">
    <name type="scientific">Riccia sorocarpa</name>
    <dbReference type="NCBI Taxonomy" id="122646"/>
    <lineage>
        <taxon>Eukaryota</taxon>
        <taxon>Viridiplantae</taxon>
        <taxon>Streptophyta</taxon>
        <taxon>Embryophyta</taxon>
        <taxon>Marchantiophyta</taxon>
        <taxon>Marchantiopsida</taxon>
        <taxon>Marchantiidae</taxon>
        <taxon>Marchantiales</taxon>
        <taxon>Ricciaceae</taxon>
        <taxon>Riccia</taxon>
    </lineage>
</organism>
<dbReference type="Pfam" id="PF01397">
    <property type="entry name" value="Terpene_synth"/>
    <property type="match status" value="1"/>
</dbReference>
<evidence type="ECO:0000256" key="3">
    <source>
        <dbReference type="ARBA" id="ARBA00022842"/>
    </source>
</evidence>
<dbReference type="SFLD" id="SFLDG01605">
    <property type="entry name" value="Terpene_Cyclase_Like_1_N-term"/>
    <property type="match status" value="1"/>
</dbReference>
<dbReference type="InterPro" id="IPR005630">
    <property type="entry name" value="Terpene_synthase_metal-bd"/>
</dbReference>
<dbReference type="PANTHER" id="PTHR31739">
    <property type="entry name" value="ENT-COPALYL DIPHOSPHATE SYNTHASE, CHLOROPLASTIC"/>
    <property type="match status" value="1"/>
</dbReference>
<dbReference type="Gene3D" id="1.50.10.160">
    <property type="match status" value="1"/>
</dbReference>
<feature type="domain" description="Terpene synthase N-terminal" evidence="4">
    <location>
        <begin position="335"/>
        <end position="542"/>
    </location>
</feature>
<accession>A0ABD3GH08</accession>
<dbReference type="GO" id="GO:0046872">
    <property type="term" value="F:metal ion binding"/>
    <property type="evidence" value="ECO:0007669"/>
    <property type="project" value="UniProtKB-KW"/>
</dbReference>
<dbReference type="InterPro" id="IPR036965">
    <property type="entry name" value="Terpene_synth_N_sf"/>
</dbReference>
<dbReference type="EMBL" id="JBJQOH010000007">
    <property type="protein sequence ID" value="KAL3677961.1"/>
    <property type="molecule type" value="Genomic_DNA"/>
</dbReference>
<dbReference type="SUPFAM" id="SSF48239">
    <property type="entry name" value="Terpenoid cyclases/Protein prenyltransferases"/>
    <property type="match status" value="2"/>
</dbReference>
<dbReference type="SFLD" id="SFLDG01014">
    <property type="entry name" value="Terpene_Cyclase_Like_1_N-term"/>
    <property type="match status" value="1"/>
</dbReference>
<evidence type="ECO:0000256" key="1">
    <source>
        <dbReference type="ARBA" id="ARBA00001946"/>
    </source>
</evidence>
<keyword evidence="3" id="KW-0460">Magnesium</keyword>
<evidence type="ECO:0000313" key="7">
    <source>
        <dbReference type="Proteomes" id="UP001633002"/>
    </source>
</evidence>
<comment type="cofactor">
    <cofactor evidence="1">
        <name>Mg(2+)</name>
        <dbReference type="ChEBI" id="CHEBI:18420"/>
    </cofactor>
</comment>
<dbReference type="InterPro" id="IPR008930">
    <property type="entry name" value="Terpenoid_cyclase/PrenylTrfase"/>
</dbReference>
<reference evidence="6 7" key="1">
    <citation type="submission" date="2024-09" db="EMBL/GenBank/DDBJ databases">
        <title>Chromosome-scale assembly of Riccia sorocarpa.</title>
        <authorList>
            <person name="Paukszto L."/>
        </authorList>
    </citation>
    <scope>NUCLEOTIDE SEQUENCE [LARGE SCALE GENOMIC DNA]</scope>
    <source>
        <strain evidence="6">LP-2024</strain>
        <tissue evidence="6">Aerial parts of the thallus</tissue>
    </source>
</reference>
<dbReference type="InterPro" id="IPR050148">
    <property type="entry name" value="Terpene_synthase-like"/>
</dbReference>
<proteinExistence type="predicted"/>
<dbReference type="InterPro" id="IPR008949">
    <property type="entry name" value="Isoprenoid_synthase_dom_sf"/>
</dbReference>
<dbReference type="PANTHER" id="PTHR31739:SF4">
    <property type="entry name" value="ENT-COPALYL DIPHOSPHATE SYNTHASE, CHLOROPLASTIC"/>
    <property type="match status" value="1"/>
</dbReference>
<dbReference type="Pfam" id="PF03936">
    <property type="entry name" value="Terpene_synth_C"/>
    <property type="match status" value="1"/>
</dbReference>
<dbReference type="FunFam" id="1.50.10.130:FF:000002">
    <property type="entry name" value="Ent-copalyl diphosphate synthase, chloroplastic"/>
    <property type="match status" value="1"/>
</dbReference>
<protein>
    <submittedName>
        <fullName evidence="6">Uncharacterized protein</fullName>
    </submittedName>
</protein>
<dbReference type="Gene3D" id="1.10.600.10">
    <property type="entry name" value="Farnesyl Diphosphate Synthase"/>
    <property type="match status" value="1"/>
</dbReference>
<dbReference type="AlphaFoldDB" id="A0ABD3GH08"/>
<evidence type="ECO:0000313" key="6">
    <source>
        <dbReference type="EMBL" id="KAL3677961.1"/>
    </source>
</evidence>
<comment type="caution">
    <text evidence="6">The sequence shown here is derived from an EMBL/GenBank/DDBJ whole genome shotgun (WGS) entry which is preliminary data.</text>
</comment>
<evidence type="ECO:0000256" key="2">
    <source>
        <dbReference type="ARBA" id="ARBA00022723"/>
    </source>
</evidence>
<gene>
    <name evidence="6" type="ORF">R1sor_020917</name>
</gene>
<keyword evidence="2" id="KW-0479">Metal-binding</keyword>
<evidence type="ECO:0000259" key="4">
    <source>
        <dbReference type="Pfam" id="PF01397"/>
    </source>
</evidence>